<accession>A0A6S7GP49</accession>
<evidence type="ECO:0000256" key="1">
    <source>
        <dbReference type="SAM" id="MobiDB-lite"/>
    </source>
</evidence>
<proteinExistence type="predicted"/>
<reference evidence="2" key="1">
    <citation type="submission" date="2020-04" db="EMBL/GenBank/DDBJ databases">
        <authorList>
            <person name="Alioto T."/>
            <person name="Alioto T."/>
            <person name="Gomez Garrido J."/>
        </authorList>
    </citation>
    <scope>NUCLEOTIDE SEQUENCE</scope>
    <source>
        <strain evidence="2">A484AB</strain>
    </source>
</reference>
<dbReference type="AlphaFoldDB" id="A0A6S7GP49"/>
<protein>
    <submittedName>
        <fullName evidence="2">Uncharacterized protein</fullName>
    </submittedName>
</protein>
<feature type="region of interest" description="Disordered" evidence="1">
    <location>
        <begin position="105"/>
        <end position="145"/>
    </location>
</feature>
<evidence type="ECO:0000313" key="3">
    <source>
        <dbReference type="Proteomes" id="UP001152795"/>
    </source>
</evidence>
<organism evidence="2 3">
    <name type="scientific">Paramuricea clavata</name>
    <name type="common">Red gorgonian</name>
    <name type="synonym">Violescent sea-whip</name>
    <dbReference type="NCBI Taxonomy" id="317549"/>
    <lineage>
        <taxon>Eukaryota</taxon>
        <taxon>Metazoa</taxon>
        <taxon>Cnidaria</taxon>
        <taxon>Anthozoa</taxon>
        <taxon>Octocorallia</taxon>
        <taxon>Malacalcyonacea</taxon>
        <taxon>Plexauridae</taxon>
        <taxon>Paramuricea</taxon>
    </lineage>
</organism>
<comment type="caution">
    <text evidence="2">The sequence shown here is derived from an EMBL/GenBank/DDBJ whole genome shotgun (WGS) entry which is preliminary data.</text>
</comment>
<feature type="compositionally biased region" description="Basic residues" evidence="1">
    <location>
        <begin position="136"/>
        <end position="145"/>
    </location>
</feature>
<feature type="compositionally biased region" description="Basic and acidic residues" evidence="1">
    <location>
        <begin position="125"/>
        <end position="135"/>
    </location>
</feature>
<name>A0A6S7GP49_PARCT</name>
<dbReference type="EMBL" id="CACRXK020001014">
    <property type="protein sequence ID" value="CAB3986430.1"/>
    <property type="molecule type" value="Genomic_DNA"/>
</dbReference>
<dbReference type="Proteomes" id="UP001152795">
    <property type="component" value="Unassembled WGS sequence"/>
</dbReference>
<keyword evidence="3" id="KW-1185">Reference proteome</keyword>
<gene>
    <name evidence="2" type="ORF">PACLA_8A026698</name>
</gene>
<sequence>MPLWSMDGDEEIDTLGDPSKPYFSEDSGYLFFNLSNVHQAFQEGHKCIMNESLNGIVWSKALKHKYKSPKAIKMAALSAVLQFDSGSKARHEVMKVANIPSGRFTEEAGASMDKKRIASSKRKASLVEKRKEKNFEKKKKTSKAC</sequence>
<dbReference type="OrthoDB" id="10060618at2759"/>
<evidence type="ECO:0000313" key="2">
    <source>
        <dbReference type="EMBL" id="CAB3986430.1"/>
    </source>
</evidence>